<sequence length="246" mass="25415">MGTRLAGKTAVVTGAGQGIGRATAEMFADEGARVWAIDRDAAALTDLSTRAGYDTAVVDVSNPAEAGDLASQVGHADILFNGVGVVHVGDILNCTGDDLEAAFRINVSSMFSLIRQFLPEMLRTGAGSIINMSSVQSSVRGFPQRLAYSTSKAAVIGLTKSVAADYASRGIRCNAICPSTVDTPSMRARIESMEDPAKALADFATRQPVGRMGTPSDIAALAVFLGSDESSYMTGSTVIIDGGAAN</sequence>
<dbReference type="SMR" id="A0A2N3Y0G6"/>
<dbReference type="InterPro" id="IPR051122">
    <property type="entry name" value="SDR_DHRS6-like"/>
</dbReference>
<dbReference type="PROSITE" id="PS00061">
    <property type="entry name" value="ADH_SHORT"/>
    <property type="match status" value="1"/>
</dbReference>
<dbReference type="STRING" id="994479.GCA_000194155_07179"/>
<dbReference type="InterPro" id="IPR020904">
    <property type="entry name" value="Sc_DH/Rdtase_CS"/>
</dbReference>
<dbReference type="Pfam" id="PF13561">
    <property type="entry name" value="adh_short_C2"/>
    <property type="match status" value="1"/>
</dbReference>
<evidence type="ECO:0000313" key="4">
    <source>
        <dbReference type="EMBL" id="PKW16406.1"/>
    </source>
</evidence>
<dbReference type="InterPro" id="IPR002347">
    <property type="entry name" value="SDR_fam"/>
</dbReference>
<dbReference type="PRINTS" id="PR00080">
    <property type="entry name" value="SDRFAMILY"/>
</dbReference>
<dbReference type="FunFam" id="3.40.50.720:FF:000084">
    <property type="entry name" value="Short-chain dehydrogenase reductase"/>
    <property type="match status" value="1"/>
</dbReference>
<comment type="similarity">
    <text evidence="1">Belongs to the short-chain dehydrogenases/reductases (SDR) family.</text>
</comment>
<reference evidence="4" key="1">
    <citation type="submission" date="2017-12" db="EMBL/GenBank/DDBJ databases">
        <title>Sequencing the genomes of 1000 Actinobacteria strains.</title>
        <authorList>
            <person name="Klenk H.-P."/>
        </authorList>
    </citation>
    <scope>NUCLEOTIDE SEQUENCE [LARGE SCALE GENOMIC DNA]</scope>
    <source>
        <strain evidence="4">DSM 44228</strain>
    </source>
</reference>
<dbReference type="GO" id="GO:0016491">
    <property type="term" value="F:oxidoreductase activity"/>
    <property type="evidence" value="ECO:0007669"/>
    <property type="project" value="UniProtKB-KW"/>
</dbReference>
<keyword evidence="2" id="KW-0560">Oxidoreductase</keyword>
<dbReference type="AlphaFoldDB" id="A0A2N3Y0G6"/>
<evidence type="ECO:0000256" key="3">
    <source>
        <dbReference type="ARBA" id="ARBA00023027"/>
    </source>
</evidence>
<evidence type="ECO:0000313" key="5">
    <source>
        <dbReference type="Proteomes" id="UP000233786"/>
    </source>
</evidence>
<comment type="caution">
    <text evidence="4">The sequence shown here is derived from an EMBL/GenBank/DDBJ whole genome shotgun (WGS) entry which is preliminary data.</text>
</comment>
<dbReference type="SUPFAM" id="SSF51735">
    <property type="entry name" value="NAD(P)-binding Rossmann-fold domains"/>
    <property type="match status" value="1"/>
</dbReference>
<dbReference type="OrthoDB" id="517007at2"/>
<proteinExistence type="inferred from homology"/>
<dbReference type="Proteomes" id="UP000233786">
    <property type="component" value="Unassembled WGS sequence"/>
</dbReference>
<evidence type="ECO:0000256" key="1">
    <source>
        <dbReference type="ARBA" id="ARBA00006484"/>
    </source>
</evidence>
<protein>
    <submittedName>
        <fullName evidence="4">2-keto-3-deoxy-L-fuconate dehydrogenase</fullName>
    </submittedName>
</protein>
<keyword evidence="5" id="KW-1185">Reference proteome</keyword>
<organism evidence="4 5">
    <name type="scientific">Saccharopolyspora spinosa</name>
    <dbReference type="NCBI Taxonomy" id="60894"/>
    <lineage>
        <taxon>Bacteria</taxon>
        <taxon>Bacillati</taxon>
        <taxon>Actinomycetota</taxon>
        <taxon>Actinomycetes</taxon>
        <taxon>Pseudonocardiales</taxon>
        <taxon>Pseudonocardiaceae</taxon>
        <taxon>Saccharopolyspora</taxon>
    </lineage>
</organism>
<dbReference type="Gene3D" id="3.40.50.720">
    <property type="entry name" value="NAD(P)-binding Rossmann-like Domain"/>
    <property type="match status" value="1"/>
</dbReference>
<evidence type="ECO:0000256" key="2">
    <source>
        <dbReference type="ARBA" id="ARBA00023002"/>
    </source>
</evidence>
<dbReference type="RefSeq" id="WP_010314690.1">
    <property type="nucleotide sequence ID" value="NZ_CP061007.1"/>
</dbReference>
<dbReference type="PRINTS" id="PR00081">
    <property type="entry name" value="GDHRDH"/>
</dbReference>
<dbReference type="PANTHER" id="PTHR43477">
    <property type="entry name" value="DIHYDROANTICAPSIN 7-DEHYDROGENASE"/>
    <property type="match status" value="1"/>
</dbReference>
<gene>
    <name evidence="4" type="ORF">A8926_4234</name>
</gene>
<dbReference type="EMBL" id="PJNB01000001">
    <property type="protein sequence ID" value="PKW16406.1"/>
    <property type="molecule type" value="Genomic_DNA"/>
</dbReference>
<dbReference type="PANTHER" id="PTHR43477:SF4">
    <property type="entry name" value="DEHYDROGENASE_REDUCTASE SDR FAMILY MEMBER 6"/>
    <property type="match status" value="1"/>
</dbReference>
<keyword evidence="3" id="KW-0520">NAD</keyword>
<dbReference type="InterPro" id="IPR036291">
    <property type="entry name" value="NAD(P)-bd_dom_sf"/>
</dbReference>
<name>A0A2N3Y0G6_SACSN</name>
<accession>A0A2N3Y0G6</accession>